<feature type="domain" description="F-box" evidence="1">
    <location>
        <begin position="27"/>
        <end position="61"/>
    </location>
</feature>
<dbReference type="AlphaFoldDB" id="A0A803M8W4"/>
<protein>
    <recommendedName>
        <fullName evidence="1">F-box domain-containing protein</fullName>
    </recommendedName>
</protein>
<name>A0A803M8W4_CHEQI</name>
<accession>A0A803M8W4</accession>
<proteinExistence type="predicted"/>
<dbReference type="Pfam" id="PF12937">
    <property type="entry name" value="F-box-like"/>
    <property type="match status" value="1"/>
</dbReference>
<dbReference type="SMR" id="A0A803M8W4"/>
<evidence type="ECO:0000313" key="3">
    <source>
        <dbReference type="Proteomes" id="UP000596660"/>
    </source>
</evidence>
<evidence type="ECO:0000259" key="1">
    <source>
        <dbReference type="Pfam" id="PF12937"/>
    </source>
</evidence>
<reference evidence="2" key="1">
    <citation type="journal article" date="2017" name="Nature">
        <title>The genome of Chenopodium quinoa.</title>
        <authorList>
            <person name="Jarvis D.E."/>
            <person name="Ho Y.S."/>
            <person name="Lightfoot D.J."/>
            <person name="Schmoeckel S.M."/>
            <person name="Li B."/>
            <person name="Borm T.J.A."/>
            <person name="Ohyanagi H."/>
            <person name="Mineta K."/>
            <person name="Michell C.T."/>
            <person name="Saber N."/>
            <person name="Kharbatia N.M."/>
            <person name="Rupper R.R."/>
            <person name="Sharp A.R."/>
            <person name="Dally N."/>
            <person name="Boughton B.A."/>
            <person name="Woo Y.H."/>
            <person name="Gao G."/>
            <person name="Schijlen E.G.W.M."/>
            <person name="Guo X."/>
            <person name="Momin A.A."/>
            <person name="Negrao S."/>
            <person name="Al-Babili S."/>
            <person name="Gehring C."/>
            <person name="Roessner U."/>
            <person name="Jung C."/>
            <person name="Murphy K."/>
            <person name="Arold S.T."/>
            <person name="Gojobori T."/>
            <person name="van der Linden C.G."/>
            <person name="van Loo E.N."/>
            <person name="Jellen E.N."/>
            <person name="Maughan P.J."/>
            <person name="Tester M."/>
        </authorList>
    </citation>
    <scope>NUCLEOTIDE SEQUENCE [LARGE SCALE GENOMIC DNA]</scope>
    <source>
        <strain evidence="2">cv. PI 614886</strain>
    </source>
</reference>
<dbReference type="EnsemblPlants" id="AUR62025340-RA">
    <property type="protein sequence ID" value="AUR62025340-RA:cds"/>
    <property type="gene ID" value="AUR62025340"/>
</dbReference>
<dbReference type="Pfam" id="PF13516">
    <property type="entry name" value="LRR_6"/>
    <property type="match status" value="1"/>
</dbReference>
<dbReference type="InterPro" id="IPR001611">
    <property type="entry name" value="Leu-rich_rpt"/>
</dbReference>
<dbReference type="PANTHER" id="PTHR38926">
    <property type="entry name" value="F-BOX DOMAIN CONTAINING PROTEIN, EXPRESSED"/>
    <property type="match status" value="1"/>
</dbReference>
<dbReference type="SMART" id="SM00367">
    <property type="entry name" value="LRR_CC"/>
    <property type="match status" value="3"/>
</dbReference>
<dbReference type="Gramene" id="AUR62025340-RA">
    <property type="protein sequence ID" value="AUR62025340-RA:cds"/>
    <property type="gene ID" value="AUR62025340"/>
</dbReference>
<dbReference type="InterPro" id="IPR032675">
    <property type="entry name" value="LRR_dom_sf"/>
</dbReference>
<dbReference type="InterPro" id="IPR036047">
    <property type="entry name" value="F-box-like_dom_sf"/>
</dbReference>
<dbReference type="PANTHER" id="PTHR38926:SF5">
    <property type="entry name" value="F-BOX AND LEUCINE-RICH REPEAT PROTEIN 6"/>
    <property type="match status" value="1"/>
</dbReference>
<dbReference type="InterPro" id="IPR001810">
    <property type="entry name" value="F-box_dom"/>
</dbReference>
<evidence type="ECO:0000313" key="2">
    <source>
        <dbReference type="EnsemblPlants" id="AUR62025340-RA:cds"/>
    </source>
</evidence>
<dbReference type="Proteomes" id="UP000596660">
    <property type="component" value="Unplaced"/>
</dbReference>
<organism evidence="2 3">
    <name type="scientific">Chenopodium quinoa</name>
    <name type="common">Quinoa</name>
    <dbReference type="NCBI Taxonomy" id="63459"/>
    <lineage>
        <taxon>Eukaryota</taxon>
        <taxon>Viridiplantae</taxon>
        <taxon>Streptophyta</taxon>
        <taxon>Embryophyta</taxon>
        <taxon>Tracheophyta</taxon>
        <taxon>Spermatophyta</taxon>
        <taxon>Magnoliopsida</taxon>
        <taxon>eudicotyledons</taxon>
        <taxon>Gunneridae</taxon>
        <taxon>Pentapetalae</taxon>
        <taxon>Caryophyllales</taxon>
        <taxon>Chenopodiaceae</taxon>
        <taxon>Chenopodioideae</taxon>
        <taxon>Atripliceae</taxon>
        <taxon>Chenopodium</taxon>
    </lineage>
</organism>
<dbReference type="Gene3D" id="3.80.10.10">
    <property type="entry name" value="Ribonuclease Inhibitor"/>
    <property type="match status" value="1"/>
</dbReference>
<dbReference type="Gene3D" id="1.20.1280.50">
    <property type="match status" value="1"/>
</dbReference>
<sequence length="309" mass="34395">MNILSRPPLEENPTESTHNPDWAGLIHECLINIFSRLPLEDRWKGAMLVCKPWMEACQDSPLINNSFDLECYFETYTDSAHWWTPEFESKIDAILISAVNLSYGLLKRIRVSHCSDHALIFAAQRCPKLEVLSIKSSQSVSDATIIEVSKRCPLLKELDMSFCHKITYISFPSIGRNCPRLKLLKRNFMNLQDSSQYRGIVPNEYIDACPQGFDSEAAAIAGSMPNLLSIDLMNSGLSGKGLALISEGCLNLETLDLRGCDNLSTQNLISVLPLDGGSSNVEGSEVLCGLPIAVRTSWTHENPGRRFKT</sequence>
<reference evidence="2" key="2">
    <citation type="submission" date="2021-03" db="UniProtKB">
        <authorList>
            <consortium name="EnsemblPlants"/>
        </authorList>
    </citation>
    <scope>IDENTIFICATION</scope>
</reference>
<dbReference type="SUPFAM" id="SSF52047">
    <property type="entry name" value="RNI-like"/>
    <property type="match status" value="1"/>
</dbReference>
<keyword evidence="3" id="KW-1185">Reference proteome</keyword>
<dbReference type="OMA" id="KRNLYPR"/>
<dbReference type="InterPro" id="IPR006553">
    <property type="entry name" value="Leu-rich_rpt_Cys-con_subtyp"/>
</dbReference>
<dbReference type="SUPFAM" id="SSF81383">
    <property type="entry name" value="F-box domain"/>
    <property type="match status" value="1"/>
</dbReference>